<dbReference type="SMART" id="SM00028">
    <property type="entry name" value="TPR"/>
    <property type="match status" value="9"/>
</dbReference>
<feature type="compositionally biased region" description="Gly residues" evidence="11">
    <location>
        <begin position="210"/>
        <end position="224"/>
    </location>
</feature>
<dbReference type="PROSITE" id="PS51417">
    <property type="entry name" value="ARF"/>
    <property type="match status" value="1"/>
</dbReference>
<feature type="repeat" description="TPR" evidence="10">
    <location>
        <begin position="683"/>
        <end position="716"/>
    </location>
</feature>
<evidence type="ECO:0000313" key="13">
    <source>
        <dbReference type="Proteomes" id="UP000683000"/>
    </source>
</evidence>
<dbReference type="GO" id="GO:0005525">
    <property type="term" value="F:GTP binding"/>
    <property type="evidence" value="ECO:0007669"/>
    <property type="project" value="InterPro"/>
</dbReference>
<sequence length="827" mass="91556">MPPVEASPTSSGSSPSAPVNVKLLLIGNASVGKSSLLLRFSDEAWIPEDEATATIGVDFRVHKMEVNGRKIKLSIWDTAGQERFRTITSSYYRGAQGIILVYDVANRETFDALPKWFTEIDTYVLTTVPKIIVGNKLDKELSRQVPTDEAAVFAARKDALFLEASAKTAVGVQEVFGDLVKKILDTPELWAPVTPETERRGREGMPGTIELGGGEQNDGYGDGSGGKKRNLRAPSRRFLFAMAPIESDVAPSYIDRVQDFVSENRRTILVATAAALLAAGAVYLASSSTRRSSGKGKSKDRKPKKKPVNDPIIEEIKPKVDDLDENAPLSPEQIAAMPLEERVKQAASLKIRGNSLYQARKFEQAIDLYTQAIQVSPRPEPVFYSNRAACYMYMSPPQHERVVADCDDALRQDPSYVKALNRRATALESLNRFEEALRDFTAATILERFQNETAAQAVERVLKKLATEKAQSILATREPRLPSQTFISAYFAAFRKRPLPTLPEIPSQGDQTLLLALEALEAADYPHALTLVNAALDQGISWDIGRAEALNLRGTFKFLTADVHGAKADLLESLTLNPTFTQSLVKLASVHMEEGDNAQAMKCFEDAIEINEDDPDVYYHRGQVFFITNDFSSAATNYTKSSTLDPTFVFSHIQLAVAQYKLGNLSNSMATFRRTMTSFPSRGEVCNYYGELLLDQQRFQDAVEKFDRAIELEKANSPPNPLPLVNKALAIFQWRQDLPAAEALCREALVLDPSCEPAVATLAQLALQKSEIEVAITWFDKQVQMARGEAEITAALTYLEASKAQLEFIRNYPQMAEQLTQIARGMM</sequence>
<keyword evidence="3" id="KW-0677">Repeat</keyword>
<keyword evidence="5 10" id="KW-0802">TPR repeat</keyword>
<keyword evidence="8" id="KW-0472">Membrane</keyword>
<dbReference type="Pfam" id="PF13432">
    <property type="entry name" value="TPR_16"/>
    <property type="match status" value="1"/>
</dbReference>
<dbReference type="InterPro" id="IPR001806">
    <property type="entry name" value="Small_GTPase"/>
</dbReference>
<feature type="compositionally biased region" description="Basic residues" evidence="11">
    <location>
        <begin position="292"/>
        <end position="306"/>
    </location>
</feature>
<dbReference type="GO" id="GO:0003924">
    <property type="term" value="F:GTPase activity"/>
    <property type="evidence" value="ECO:0007669"/>
    <property type="project" value="InterPro"/>
</dbReference>
<dbReference type="SUPFAM" id="SSF52540">
    <property type="entry name" value="P-loop containing nucleoside triphosphate hydrolases"/>
    <property type="match status" value="1"/>
</dbReference>
<evidence type="ECO:0000256" key="9">
    <source>
        <dbReference type="ARBA" id="ARBA00038030"/>
    </source>
</evidence>
<dbReference type="OrthoDB" id="2942533at2759"/>
<dbReference type="PRINTS" id="PR00449">
    <property type="entry name" value="RASTRNSFRMNG"/>
</dbReference>
<dbReference type="NCBIfam" id="TIGR00231">
    <property type="entry name" value="small_GTP"/>
    <property type="match status" value="1"/>
</dbReference>
<dbReference type="EMBL" id="JAGFBS010000027">
    <property type="protein sequence ID" value="KAG6372547.1"/>
    <property type="molecule type" value="Genomic_DNA"/>
</dbReference>
<accession>A0A8I2YJ19</accession>
<evidence type="ECO:0000256" key="7">
    <source>
        <dbReference type="ARBA" id="ARBA00023128"/>
    </source>
</evidence>
<dbReference type="PROSITE" id="PS51420">
    <property type="entry name" value="RHO"/>
    <property type="match status" value="1"/>
</dbReference>
<dbReference type="InterPro" id="IPR005225">
    <property type="entry name" value="Small_GTP-bd"/>
</dbReference>
<comment type="subcellular location">
    <subcellularLocation>
        <location evidence="1">Mitochondrion outer membrane</location>
        <topology evidence="1">Single-pass membrane protein</topology>
    </subcellularLocation>
</comment>
<evidence type="ECO:0000256" key="10">
    <source>
        <dbReference type="PROSITE-ProRule" id="PRU00339"/>
    </source>
</evidence>
<keyword evidence="13" id="KW-1185">Reference proteome</keyword>
<evidence type="ECO:0000256" key="11">
    <source>
        <dbReference type="SAM" id="MobiDB-lite"/>
    </source>
</evidence>
<dbReference type="GO" id="GO:0030150">
    <property type="term" value="P:protein import into mitochondrial matrix"/>
    <property type="evidence" value="ECO:0007669"/>
    <property type="project" value="TreeGrafter"/>
</dbReference>
<evidence type="ECO:0000256" key="8">
    <source>
        <dbReference type="ARBA" id="ARBA00023136"/>
    </source>
</evidence>
<dbReference type="InterPro" id="IPR011990">
    <property type="entry name" value="TPR-like_helical_dom_sf"/>
</dbReference>
<dbReference type="GO" id="GO:0045039">
    <property type="term" value="P:protein insertion into mitochondrial inner membrane"/>
    <property type="evidence" value="ECO:0007669"/>
    <property type="project" value="TreeGrafter"/>
</dbReference>
<evidence type="ECO:0000256" key="2">
    <source>
        <dbReference type="ARBA" id="ARBA00022692"/>
    </source>
</evidence>
<dbReference type="SMART" id="SM00174">
    <property type="entry name" value="RHO"/>
    <property type="match status" value="1"/>
</dbReference>
<dbReference type="FunFam" id="3.40.50.300:FF:001329">
    <property type="entry name" value="Small GTP-binding protein, putative"/>
    <property type="match status" value="1"/>
</dbReference>
<dbReference type="GO" id="GO:0008320">
    <property type="term" value="F:protein transmembrane transporter activity"/>
    <property type="evidence" value="ECO:0007669"/>
    <property type="project" value="TreeGrafter"/>
</dbReference>
<keyword evidence="7" id="KW-0496">Mitochondrion</keyword>
<evidence type="ECO:0000256" key="3">
    <source>
        <dbReference type="ARBA" id="ARBA00022737"/>
    </source>
</evidence>
<dbReference type="Pfam" id="PF13414">
    <property type="entry name" value="TPR_11"/>
    <property type="match status" value="1"/>
</dbReference>
<feature type="repeat" description="TPR" evidence="10">
    <location>
        <begin position="581"/>
        <end position="614"/>
    </location>
</feature>
<dbReference type="PANTHER" id="PTHR46208">
    <property type="entry name" value="MITOCHONDRIAL IMPORT RECEPTOR SUBUNIT TOM70"/>
    <property type="match status" value="1"/>
</dbReference>
<comment type="caution">
    <text evidence="12">The sequence shown here is derived from an EMBL/GenBank/DDBJ whole genome shotgun (WGS) entry which is preliminary data.</text>
</comment>
<dbReference type="SMART" id="SM00175">
    <property type="entry name" value="RAB"/>
    <property type="match status" value="1"/>
</dbReference>
<comment type="similarity">
    <text evidence="9">Belongs to the Tom70 family.</text>
</comment>
<dbReference type="SMART" id="SM00176">
    <property type="entry name" value="RAN"/>
    <property type="match status" value="1"/>
</dbReference>
<evidence type="ECO:0000256" key="1">
    <source>
        <dbReference type="ARBA" id="ARBA00004572"/>
    </source>
</evidence>
<reference evidence="12" key="1">
    <citation type="submission" date="2021-03" db="EMBL/GenBank/DDBJ databases">
        <title>Evolutionary innovations through gain and loss of genes in the ectomycorrhizal Boletales.</title>
        <authorList>
            <person name="Wu G."/>
            <person name="Miyauchi S."/>
            <person name="Morin E."/>
            <person name="Yang Z.-L."/>
            <person name="Xu J."/>
            <person name="Martin F.M."/>
        </authorList>
    </citation>
    <scope>NUCLEOTIDE SEQUENCE</scope>
    <source>
        <strain evidence="12">BR01</strain>
    </source>
</reference>
<dbReference type="PROSITE" id="PS50005">
    <property type="entry name" value="TPR"/>
    <property type="match status" value="4"/>
</dbReference>
<dbReference type="Proteomes" id="UP000683000">
    <property type="component" value="Unassembled WGS sequence"/>
</dbReference>
<dbReference type="GO" id="GO:0005741">
    <property type="term" value="C:mitochondrial outer membrane"/>
    <property type="evidence" value="ECO:0007669"/>
    <property type="project" value="UniProtKB-SubCell"/>
</dbReference>
<dbReference type="Gene3D" id="3.40.50.300">
    <property type="entry name" value="P-loop containing nucleotide triphosphate hydrolases"/>
    <property type="match status" value="1"/>
</dbReference>
<evidence type="ECO:0000313" key="12">
    <source>
        <dbReference type="EMBL" id="KAG6372547.1"/>
    </source>
</evidence>
<dbReference type="PROSITE" id="PS51419">
    <property type="entry name" value="RAB"/>
    <property type="match status" value="1"/>
</dbReference>
<feature type="region of interest" description="Disordered" evidence="11">
    <location>
        <begin position="288"/>
        <end position="312"/>
    </location>
</feature>
<proteinExistence type="inferred from homology"/>
<feature type="region of interest" description="Disordered" evidence="11">
    <location>
        <begin position="195"/>
        <end position="229"/>
    </location>
</feature>
<feature type="repeat" description="TPR" evidence="10">
    <location>
        <begin position="615"/>
        <end position="648"/>
    </location>
</feature>
<dbReference type="AlphaFoldDB" id="A0A8I2YJ19"/>
<dbReference type="InterPro" id="IPR019734">
    <property type="entry name" value="TPR_rpt"/>
</dbReference>
<feature type="repeat" description="TPR" evidence="10">
    <location>
        <begin position="346"/>
        <end position="379"/>
    </location>
</feature>
<dbReference type="SMART" id="SM00173">
    <property type="entry name" value="RAS"/>
    <property type="match status" value="1"/>
</dbReference>
<dbReference type="PANTHER" id="PTHR46208:SF1">
    <property type="entry name" value="MITOCHONDRIAL IMPORT RECEPTOR SUBUNIT TOM70"/>
    <property type="match status" value="1"/>
</dbReference>
<dbReference type="GO" id="GO:0030943">
    <property type="term" value="F:mitochondrion targeting sequence binding"/>
    <property type="evidence" value="ECO:0007669"/>
    <property type="project" value="TreeGrafter"/>
</dbReference>
<dbReference type="Pfam" id="PF00071">
    <property type="entry name" value="Ras"/>
    <property type="match status" value="1"/>
</dbReference>
<gene>
    <name evidence="12" type="ORF">JVT61DRAFT_7657</name>
</gene>
<evidence type="ECO:0000256" key="4">
    <source>
        <dbReference type="ARBA" id="ARBA00022787"/>
    </source>
</evidence>
<name>A0A8I2YJ19_9AGAM</name>
<evidence type="ECO:0000256" key="5">
    <source>
        <dbReference type="ARBA" id="ARBA00022803"/>
    </source>
</evidence>
<protein>
    <submittedName>
        <fullName evidence="12">Ras family-domain-containing protein</fullName>
    </submittedName>
</protein>
<organism evidence="12 13">
    <name type="scientific">Boletus reticuloceps</name>
    <dbReference type="NCBI Taxonomy" id="495285"/>
    <lineage>
        <taxon>Eukaryota</taxon>
        <taxon>Fungi</taxon>
        <taxon>Dikarya</taxon>
        <taxon>Basidiomycota</taxon>
        <taxon>Agaricomycotina</taxon>
        <taxon>Agaricomycetes</taxon>
        <taxon>Agaricomycetidae</taxon>
        <taxon>Boletales</taxon>
        <taxon>Boletineae</taxon>
        <taxon>Boletaceae</taxon>
        <taxon>Boletoideae</taxon>
        <taxon>Boletus</taxon>
    </lineage>
</organism>
<keyword evidence="6" id="KW-1133">Transmembrane helix</keyword>
<dbReference type="Gene3D" id="1.25.40.10">
    <property type="entry name" value="Tetratricopeptide repeat domain"/>
    <property type="match status" value="2"/>
</dbReference>
<dbReference type="PROSITE" id="PS51421">
    <property type="entry name" value="RAS"/>
    <property type="match status" value="1"/>
</dbReference>
<keyword evidence="4" id="KW-1000">Mitochondrion outer membrane</keyword>
<dbReference type="InterPro" id="IPR027417">
    <property type="entry name" value="P-loop_NTPase"/>
</dbReference>
<keyword evidence="2" id="KW-0812">Transmembrane</keyword>
<dbReference type="SUPFAM" id="SSF48452">
    <property type="entry name" value="TPR-like"/>
    <property type="match status" value="1"/>
</dbReference>
<evidence type="ECO:0000256" key="6">
    <source>
        <dbReference type="ARBA" id="ARBA00022989"/>
    </source>
</evidence>